<dbReference type="CDD" id="cd00093">
    <property type="entry name" value="HTH_XRE"/>
    <property type="match status" value="1"/>
</dbReference>
<evidence type="ECO:0000313" key="2">
    <source>
        <dbReference type="EMBL" id="PJM74722.1"/>
    </source>
</evidence>
<organism evidence="2 3">
    <name type="scientific">Bifidobacterium simiarum</name>
    <dbReference type="NCBI Taxonomy" id="2045441"/>
    <lineage>
        <taxon>Bacteria</taxon>
        <taxon>Bacillati</taxon>
        <taxon>Actinomycetota</taxon>
        <taxon>Actinomycetes</taxon>
        <taxon>Bifidobacteriales</taxon>
        <taxon>Bifidobacteriaceae</taxon>
        <taxon>Bifidobacterium</taxon>
    </lineage>
</organism>
<gene>
    <name evidence="2" type="ORF">CSQ87_08295</name>
</gene>
<dbReference type="Pfam" id="PF01381">
    <property type="entry name" value="HTH_3"/>
    <property type="match status" value="1"/>
</dbReference>
<dbReference type="PROSITE" id="PS50943">
    <property type="entry name" value="HTH_CROC1"/>
    <property type="match status" value="1"/>
</dbReference>
<proteinExistence type="predicted"/>
<dbReference type="Gene3D" id="1.10.260.40">
    <property type="entry name" value="lambda repressor-like DNA-binding domains"/>
    <property type="match status" value="1"/>
</dbReference>
<reference evidence="2 3" key="1">
    <citation type="submission" date="2017-10" db="EMBL/GenBank/DDBJ databases">
        <title>Draft genome sequences of strains TRE 1, TRE 9, TRE H and TRI 7, isolated from tamarins, belonging to four potential novel Bifidobacterium species.</title>
        <authorList>
            <person name="Mattarelli P."/>
            <person name="Modesto M."/>
            <person name="Puglisi E."/>
            <person name="Morelli L."/>
            <person name="Spezio C."/>
            <person name="Bonetti A."/>
            <person name="Sandri C."/>
        </authorList>
    </citation>
    <scope>NUCLEOTIDE SEQUENCE [LARGE SCALE GENOMIC DNA]</scope>
    <source>
        <strain evidence="3">TRI7</strain>
    </source>
</reference>
<dbReference type="InterPro" id="IPR001387">
    <property type="entry name" value="Cro/C1-type_HTH"/>
</dbReference>
<dbReference type="GO" id="GO:0003677">
    <property type="term" value="F:DNA binding"/>
    <property type="evidence" value="ECO:0007669"/>
    <property type="project" value="InterPro"/>
</dbReference>
<dbReference type="SMART" id="SM00530">
    <property type="entry name" value="HTH_XRE"/>
    <property type="match status" value="1"/>
</dbReference>
<dbReference type="OrthoDB" id="3235880at2"/>
<protein>
    <submittedName>
        <fullName evidence="2">Transcriptional regulator</fullName>
    </submittedName>
</protein>
<dbReference type="AlphaFoldDB" id="A0A2M9HD45"/>
<name>A0A2M9HD45_9BIFI</name>
<dbReference type="SUPFAM" id="SSF47413">
    <property type="entry name" value="lambda repressor-like DNA-binding domains"/>
    <property type="match status" value="1"/>
</dbReference>
<feature type="domain" description="HTH cro/C1-type" evidence="1">
    <location>
        <begin position="3"/>
        <end position="62"/>
    </location>
</feature>
<comment type="caution">
    <text evidence="2">The sequence shown here is derived from an EMBL/GenBank/DDBJ whole genome shotgun (WGS) entry which is preliminary data.</text>
</comment>
<keyword evidence="3" id="KW-1185">Reference proteome</keyword>
<dbReference type="EMBL" id="PEBK01000008">
    <property type="protein sequence ID" value="PJM74722.1"/>
    <property type="molecule type" value="Genomic_DNA"/>
</dbReference>
<accession>A0A2M9HD45</accession>
<sequence>MSLRELRLKRGMTQEQLAEKVDGVNRARIAAFENNIRPIENMSLGTALRFCDALKISNPRKLLDDSEPSKEQVSDR</sequence>
<dbReference type="Proteomes" id="UP000231451">
    <property type="component" value="Unassembled WGS sequence"/>
</dbReference>
<evidence type="ECO:0000259" key="1">
    <source>
        <dbReference type="PROSITE" id="PS50943"/>
    </source>
</evidence>
<dbReference type="InterPro" id="IPR010982">
    <property type="entry name" value="Lambda_DNA-bd_dom_sf"/>
</dbReference>
<dbReference type="RefSeq" id="WP_100513415.1">
    <property type="nucleotide sequence ID" value="NZ_PEBK01000008.1"/>
</dbReference>
<evidence type="ECO:0000313" key="3">
    <source>
        <dbReference type="Proteomes" id="UP000231451"/>
    </source>
</evidence>